<dbReference type="InterPro" id="IPR011335">
    <property type="entry name" value="Restrct_endonuc-II-like"/>
</dbReference>
<feature type="domain" description="Putative restriction endonuclease" evidence="1">
    <location>
        <begin position="13"/>
        <end position="181"/>
    </location>
</feature>
<name>A0A1J0AA07_9CYAN</name>
<sequence>MIMQAEEKKFFTLDEYLELEVNSNTRHEYIDGEIIPMTGGTPEHNEIASILNALLRVSLKGRPYSIFVADQRLWIPDRKLYTYPDVMAVPRPLERQQGRTDTITNPVMIAEVLSKSTKSYDRDEKFSAYRTIPTLREYLLIDQYTPHVEQYSKTDSHKWIFTESNDLESSISFSSIPFEIRLADLYESVEFEL</sequence>
<reference evidence="2 3" key="1">
    <citation type="submission" date="2016-10" db="EMBL/GenBank/DDBJ databases">
        <title>Description of Gloeomargarita lithophora gen. nov., sp. nov., a thylakoid-bearing basal-branching cyanobacterium with intracellular carbonates, and proposal for Gloeomargaritales ord. nov.</title>
        <authorList>
            <person name="Moreira D."/>
            <person name="Tavera R."/>
            <person name="Benzerara K."/>
            <person name="Skouri-Panet F."/>
            <person name="Couradeau E."/>
            <person name="Gerard E."/>
            <person name="Loussert C."/>
            <person name="Novelo E."/>
            <person name="Zivanovic Y."/>
            <person name="Lopez-Garcia P."/>
        </authorList>
    </citation>
    <scope>NUCLEOTIDE SEQUENCE [LARGE SCALE GENOMIC DNA]</scope>
    <source>
        <strain evidence="2 3">D10</strain>
    </source>
</reference>
<dbReference type="Pfam" id="PF05685">
    <property type="entry name" value="Uma2"/>
    <property type="match status" value="1"/>
</dbReference>
<dbReference type="EMBL" id="CP017675">
    <property type="protein sequence ID" value="APB32766.1"/>
    <property type="molecule type" value="Genomic_DNA"/>
</dbReference>
<gene>
    <name evidence="2" type="ORF">GlitD10_0455</name>
</gene>
<dbReference type="InterPro" id="IPR008538">
    <property type="entry name" value="Uma2"/>
</dbReference>
<protein>
    <submittedName>
        <fullName evidence="2">Uncharacterized protein conserved in cyanobacteria</fullName>
    </submittedName>
</protein>
<keyword evidence="3" id="KW-1185">Reference proteome</keyword>
<dbReference type="KEGG" id="glt:GlitD10_0455"/>
<dbReference type="PANTHER" id="PTHR36558">
    <property type="entry name" value="GLR1098 PROTEIN"/>
    <property type="match status" value="1"/>
</dbReference>
<dbReference type="SUPFAM" id="SSF52980">
    <property type="entry name" value="Restriction endonuclease-like"/>
    <property type="match status" value="1"/>
</dbReference>
<dbReference type="Proteomes" id="UP000180235">
    <property type="component" value="Chromosome"/>
</dbReference>
<evidence type="ECO:0000259" key="1">
    <source>
        <dbReference type="Pfam" id="PF05685"/>
    </source>
</evidence>
<organism evidence="2 3">
    <name type="scientific">Gloeomargarita lithophora Alchichica-D10</name>
    <dbReference type="NCBI Taxonomy" id="1188229"/>
    <lineage>
        <taxon>Bacteria</taxon>
        <taxon>Bacillati</taxon>
        <taxon>Cyanobacteriota</taxon>
        <taxon>Cyanophyceae</taxon>
        <taxon>Gloeomargaritales</taxon>
        <taxon>Gloeomargaritaceae</taxon>
        <taxon>Gloeomargarita</taxon>
    </lineage>
</organism>
<evidence type="ECO:0000313" key="3">
    <source>
        <dbReference type="Proteomes" id="UP000180235"/>
    </source>
</evidence>
<dbReference type="Gene3D" id="3.90.1570.10">
    <property type="entry name" value="tt1808, chain A"/>
    <property type="match status" value="1"/>
</dbReference>
<dbReference type="RefSeq" id="WP_071453452.1">
    <property type="nucleotide sequence ID" value="NZ_CP017675.1"/>
</dbReference>
<proteinExistence type="predicted"/>
<dbReference type="CDD" id="cd06260">
    <property type="entry name" value="DUF820-like"/>
    <property type="match status" value="1"/>
</dbReference>
<dbReference type="OrthoDB" id="422510at2"/>
<accession>A0A1J0AA07</accession>
<dbReference type="AlphaFoldDB" id="A0A1J0AA07"/>
<dbReference type="PANTHER" id="PTHR36558:SF1">
    <property type="entry name" value="RESTRICTION ENDONUCLEASE DOMAIN-CONTAINING PROTEIN-RELATED"/>
    <property type="match status" value="1"/>
</dbReference>
<evidence type="ECO:0000313" key="2">
    <source>
        <dbReference type="EMBL" id="APB32766.1"/>
    </source>
</evidence>
<dbReference type="InterPro" id="IPR012296">
    <property type="entry name" value="Nuclease_put_TT1808"/>
</dbReference>